<dbReference type="AlphaFoldDB" id="A0A3R7L5D1"/>
<feature type="compositionally biased region" description="Polar residues" evidence="4">
    <location>
        <begin position="32"/>
        <end position="41"/>
    </location>
</feature>
<dbReference type="SUPFAM" id="SSF56112">
    <property type="entry name" value="Protein kinase-like (PK-like)"/>
    <property type="match status" value="1"/>
</dbReference>
<comment type="caution">
    <text evidence="6">The sequence shown here is derived from an EMBL/GenBank/DDBJ whole genome shotgun (WGS) entry which is preliminary data.</text>
</comment>
<feature type="domain" description="Protein kinase" evidence="5">
    <location>
        <begin position="296"/>
        <end position="554"/>
    </location>
</feature>
<dbReference type="InterPro" id="IPR017441">
    <property type="entry name" value="Protein_kinase_ATP_BS"/>
</dbReference>
<dbReference type="OrthoDB" id="68483at2759"/>
<keyword evidence="7" id="KW-1185">Reference proteome</keyword>
<keyword evidence="2 3" id="KW-0067">ATP-binding</keyword>
<evidence type="ECO:0000256" key="1">
    <source>
        <dbReference type="ARBA" id="ARBA00022741"/>
    </source>
</evidence>
<dbReference type="PROSITE" id="PS00107">
    <property type="entry name" value="PROTEIN_KINASE_ATP"/>
    <property type="match status" value="1"/>
</dbReference>
<dbReference type="GO" id="GO:0004674">
    <property type="term" value="F:protein serine/threonine kinase activity"/>
    <property type="evidence" value="ECO:0007669"/>
    <property type="project" value="TreeGrafter"/>
</dbReference>
<dbReference type="GeneID" id="40317532"/>
<feature type="region of interest" description="Disordered" evidence="4">
    <location>
        <begin position="1"/>
        <end position="136"/>
    </location>
</feature>
<dbReference type="InterPro" id="IPR000719">
    <property type="entry name" value="Prot_kinase_dom"/>
</dbReference>
<proteinExistence type="predicted"/>
<dbReference type="Gene3D" id="3.80.10.10">
    <property type="entry name" value="Ribonuclease Inhibitor"/>
    <property type="match status" value="1"/>
</dbReference>
<feature type="binding site" evidence="3">
    <location>
        <position position="325"/>
    </location>
    <ligand>
        <name>ATP</name>
        <dbReference type="ChEBI" id="CHEBI:30616"/>
    </ligand>
</feature>
<dbReference type="RefSeq" id="XP_029229056.1">
    <property type="nucleotide sequence ID" value="XM_029370837.1"/>
</dbReference>
<dbReference type="SMART" id="SM00220">
    <property type="entry name" value="S_TKc"/>
    <property type="match status" value="1"/>
</dbReference>
<dbReference type="PROSITE" id="PS00108">
    <property type="entry name" value="PROTEIN_KINASE_ST"/>
    <property type="match status" value="1"/>
</dbReference>
<dbReference type="InterPro" id="IPR011009">
    <property type="entry name" value="Kinase-like_dom_sf"/>
</dbReference>
<accession>A0A3R7L5D1</accession>
<dbReference type="PROSITE" id="PS50011">
    <property type="entry name" value="PROTEIN_KINASE_DOM"/>
    <property type="match status" value="1"/>
</dbReference>
<evidence type="ECO:0000256" key="3">
    <source>
        <dbReference type="PROSITE-ProRule" id="PRU10141"/>
    </source>
</evidence>
<evidence type="ECO:0000313" key="7">
    <source>
        <dbReference type="Proteomes" id="UP000284403"/>
    </source>
</evidence>
<gene>
    <name evidence="6" type="ORF">Tco025E_03921</name>
</gene>
<dbReference type="Proteomes" id="UP000284403">
    <property type="component" value="Unassembled WGS sequence"/>
</dbReference>
<dbReference type="Gene3D" id="1.10.510.10">
    <property type="entry name" value="Transferase(Phosphotransferase) domain 1"/>
    <property type="match status" value="1"/>
</dbReference>
<feature type="compositionally biased region" description="Pro residues" evidence="4">
    <location>
        <begin position="17"/>
        <end position="28"/>
    </location>
</feature>
<dbReference type="GO" id="GO:0005524">
    <property type="term" value="F:ATP binding"/>
    <property type="evidence" value="ECO:0007669"/>
    <property type="project" value="UniProtKB-UniRule"/>
</dbReference>
<dbReference type="InterPro" id="IPR032675">
    <property type="entry name" value="LRR_dom_sf"/>
</dbReference>
<organism evidence="6 7">
    <name type="scientific">Trypanosoma conorhini</name>
    <dbReference type="NCBI Taxonomy" id="83891"/>
    <lineage>
        <taxon>Eukaryota</taxon>
        <taxon>Discoba</taxon>
        <taxon>Euglenozoa</taxon>
        <taxon>Kinetoplastea</taxon>
        <taxon>Metakinetoplastina</taxon>
        <taxon>Trypanosomatida</taxon>
        <taxon>Trypanosomatidae</taxon>
        <taxon>Trypanosoma</taxon>
    </lineage>
</organism>
<feature type="compositionally biased region" description="Basic and acidic residues" evidence="4">
    <location>
        <begin position="52"/>
        <end position="65"/>
    </location>
</feature>
<dbReference type="SUPFAM" id="SSF52058">
    <property type="entry name" value="L domain-like"/>
    <property type="match status" value="1"/>
</dbReference>
<evidence type="ECO:0000256" key="2">
    <source>
        <dbReference type="ARBA" id="ARBA00022840"/>
    </source>
</evidence>
<dbReference type="EMBL" id="MKKU01000189">
    <property type="protein sequence ID" value="RNF20031.1"/>
    <property type="molecule type" value="Genomic_DNA"/>
</dbReference>
<dbReference type="Pfam" id="PF00069">
    <property type="entry name" value="Pkinase"/>
    <property type="match status" value="1"/>
</dbReference>
<dbReference type="GO" id="GO:0035556">
    <property type="term" value="P:intracellular signal transduction"/>
    <property type="evidence" value="ECO:0007669"/>
    <property type="project" value="TreeGrafter"/>
</dbReference>
<evidence type="ECO:0000313" key="6">
    <source>
        <dbReference type="EMBL" id="RNF20031.1"/>
    </source>
</evidence>
<dbReference type="CDD" id="cd14008">
    <property type="entry name" value="STKc_LKB1_CaMKK"/>
    <property type="match status" value="1"/>
</dbReference>
<protein>
    <recommendedName>
        <fullName evidence="5">Protein kinase domain-containing protein</fullName>
    </recommendedName>
</protein>
<feature type="compositionally biased region" description="Basic and acidic residues" evidence="4">
    <location>
        <begin position="115"/>
        <end position="127"/>
    </location>
</feature>
<dbReference type="PANTHER" id="PTHR24346">
    <property type="entry name" value="MAP/MICROTUBULE AFFINITY-REGULATING KINASE"/>
    <property type="match status" value="1"/>
</dbReference>
<evidence type="ECO:0000256" key="4">
    <source>
        <dbReference type="SAM" id="MobiDB-lite"/>
    </source>
</evidence>
<dbReference type="InterPro" id="IPR008271">
    <property type="entry name" value="Ser/Thr_kinase_AS"/>
</dbReference>
<keyword evidence="6" id="KW-0808">Transferase</keyword>
<reference evidence="6 7" key="1">
    <citation type="journal article" date="2018" name="BMC Genomics">
        <title>Genomic comparison of Trypanosoma conorhini and Trypanosoma rangeli to Trypanosoma cruzi strains of high and low virulence.</title>
        <authorList>
            <person name="Bradwell K.R."/>
            <person name="Koparde V.N."/>
            <person name="Matveyev A.V."/>
            <person name="Serrano M.G."/>
            <person name="Alves J.M."/>
            <person name="Parikh H."/>
            <person name="Huang B."/>
            <person name="Lee V."/>
            <person name="Espinosa-Alvarez O."/>
            <person name="Ortiz P.A."/>
            <person name="Costa-Martins A.G."/>
            <person name="Teixeira M.M."/>
            <person name="Buck G.A."/>
        </authorList>
    </citation>
    <scope>NUCLEOTIDE SEQUENCE [LARGE SCALE GENOMIC DNA]</scope>
    <source>
        <strain evidence="6 7">025E</strain>
    </source>
</reference>
<dbReference type="PANTHER" id="PTHR24346:SF77">
    <property type="entry name" value="SERINE THREONINE PROTEIN KINASE"/>
    <property type="match status" value="1"/>
</dbReference>
<keyword evidence="1 3" id="KW-0547">Nucleotide-binding</keyword>
<feature type="compositionally biased region" description="Polar residues" evidence="4">
    <location>
        <begin position="83"/>
        <end position="97"/>
    </location>
</feature>
<sequence>MGCGASAPVQLQVAPPRLTPPAELPAPAPSNKGLSENCQQNDDGDDGGGGGSRKEAAVAREESAVKTHSNGQRCSCDGDNFPQGRSSIHSPDSNWSDVSGGELKIPTLATDDEFDVKSVNDNEETRRGSGGALSNGDDEAPNLAVFYNKPQECFYCHSASVTYECQYCESFYVCDECLSSGRCDHNPLHPLTAIYGLASLGSRTLSTSVGTTGEGASSLFYDPCDVCARVINDVELVYHCEECNAVICSNCYQTNGSAVHEHEIRPFRRALRSGATGSALVSKSRNSEGNKVINGYVVVRLLGKGSYAKVNLVQHYRDHTLYALKILRHNNTNKARRALQGKSAFEDDWLREIAVMKFVSHPNIVKLKEVIDDTEAKKLYLIMEYCAKGPVYTPGNPPLPLETVRKYSQGIMAGLLHFHSQYLFHRDIKPANCLVDDNDVVKIADFGTCSSQMKNITTDGTPAYSCPELMTGGRVPGDVVDSWAFALTVYQMAFGVLPVATENLHDLRESLLSDEPISIPPDSDPELRDLLSKMLEKDISKRMLLKEAAHHPFFRMGDAEVRSVLSGALETNANSSPTELYARAMETVVRGRGLEDCFHGMRAIRKLRRKAHAGDASPLESDTMYNANAVDTHPMLLTDSIDPDNPSTTEADVLQVVSMMLDTLKRGQFKLTGMPLKEFPSFINDASDKTTEIKLANNGFCGIGGAEFSRFRLLREVSITNNSLSKFPVEVLDAPLLRKLDLANNRIPDAPADILKAGMLERLSLHNNCVRNVGTDAAGRSVFSSRCLRQVRLSGNPLAHLPAALQTCPSLELVLDDFPVLVEEWTHLLQSVSSVVVVWNDICPRQVCPEVPIFTAAKSIHLFSLSVLETLDIRHVVLPHFGDWLPIGEVAAENMEQVGQHFADDLEDLPENVRRTLQTPLPIATDERGGTPHAMRARPPILRRAACRFLHSYFIVAESQYDECGGYLVLLDYLRKCLEKGERVFVCFDEKKMARPTRETLLAVLCQLIQEKLPYEVDVTKCFQMVVDAMKGLYG</sequence>
<dbReference type="GO" id="GO:0005737">
    <property type="term" value="C:cytoplasm"/>
    <property type="evidence" value="ECO:0007669"/>
    <property type="project" value="TreeGrafter"/>
</dbReference>
<name>A0A3R7L5D1_9TRYP</name>
<evidence type="ECO:0000259" key="5">
    <source>
        <dbReference type="PROSITE" id="PS50011"/>
    </source>
</evidence>